<keyword evidence="1" id="KW-0812">Transmembrane</keyword>
<dbReference type="InterPro" id="IPR028087">
    <property type="entry name" value="Tad_N"/>
</dbReference>
<feature type="transmembrane region" description="Helical" evidence="1">
    <location>
        <begin position="16"/>
        <end position="35"/>
    </location>
</feature>
<name>A0A9X3WDX6_9BACI</name>
<dbReference type="Proteomes" id="UP001145069">
    <property type="component" value="Unassembled WGS sequence"/>
</dbReference>
<keyword evidence="1" id="KW-0472">Membrane</keyword>
<evidence type="ECO:0000313" key="4">
    <source>
        <dbReference type="Proteomes" id="UP001145069"/>
    </source>
</evidence>
<comment type="caution">
    <text evidence="3">The sequence shown here is derived from an EMBL/GenBank/DDBJ whole genome shotgun (WGS) entry which is preliminary data.</text>
</comment>
<proteinExistence type="predicted"/>
<keyword evidence="1" id="KW-1133">Transmembrane helix</keyword>
<keyword evidence="4" id="KW-1185">Reference proteome</keyword>
<evidence type="ECO:0000256" key="1">
    <source>
        <dbReference type="SAM" id="Phobius"/>
    </source>
</evidence>
<gene>
    <name evidence="3" type="ORF">NC799_08410</name>
</gene>
<dbReference type="RefSeq" id="WP_272445974.1">
    <property type="nucleotide sequence ID" value="NZ_JAMQKC010000005.1"/>
</dbReference>
<evidence type="ECO:0000259" key="2">
    <source>
        <dbReference type="Pfam" id="PF13400"/>
    </source>
</evidence>
<accession>A0A9X3WDX6</accession>
<dbReference type="EMBL" id="JAMQKC010000005">
    <property type="protein sequence ID" value="MDC3416943.1"/>
    <property type="molecule type" value="Genomic_DNA"/>
</dbReference>
<evidence type="ECO:0000313" key="3">
    <source>
        <dbReference type="EMBL" id="MDC3416943.1"/>
    </source>
</evidence>
<feature type="domain" description="Putative Flp pilus-assembly TadG-like N-terminal" evidence="2">
    <location>
        <begin position="14"/>
        <end position="60"/>
    </location>
</feature>
<sequence>MYQKIKELLKKENGNVLVLVSISFMSLLTMAGFIIDGGKLYMTKAHLQKVANAAALSGAQELTSGDKTLIDSIVYDILDYQNERQSLTNDYQVVADDQVVLNNRVEVGLTKPVPLEFSRVFGLDAVDVSARAVARLGVMGRARGAAPLGIDQSVPLEYGVSYQLKVDSSDVNTGNFGVLALEDPGARTYEENLRSGFQNELQVGDVVDTQTGNIAGKTRSVIDELVDSCSDVNARDCDRILLVPVYKPYNQDVNQLMQVEITGFAYFYILERMSATDTAITGMFIKRTGTGYEDAAGVDRGAYSVRLTE</sequence>
<organism evidence="3 4">
    <name type="scientific">Aquibacillus salsiterrae</name>
    <dbReference type="NCBI Taxonomy" id="2950439"/>
    <lineage>
        <taxon>Bacteria</taxon>
        <taxon>Bacillati</taxon>
        <taxon>Bacillota</taxon>
        <taxon>Bacilli</taxon>
        <taxon>Bacillales</taxon>
        <taxon>Bacillaceae</taxon>
        <taxon>Aquibacillus</taxon>
    </lineage>
</organism>
<dbReference type="Pfam" id="PF13400">
    <property type="entry name" value="Tad"/>
    <property type="match status" value="1"/>
</dbReference>
<protein>
    <submittedName>
        <fullName evidence="3">Pilus assembly protein TadG-related protein</fullName>
    </submittedName>
</protein>
<reference evidence="3" key="1">
    <citation type="submission" date="2022-06" db="EMBL/GenBank/DDBJ databases">
        <title>Aquibacillus sp. a new bacterium isolated from soil saline samples.</title>
        <authorList>
            <person name="Galisteo C."/>
            <person name="De La Haba R."/>
            <person name="Sanchez-Porro C."/>
            <person name="Ventosa A."/>
        </authorList>
    </citation>
    <scope>NUCLEOTIDE SEQUENCE</scope>
    <source>
        <strain evidence="3">3ASR75-54</strain>
    </source>
</reference>
<dbReference type="AlphaFoldDB" id="A0A9X3WDX6"/>